<dbReference type="CDD" id="cd12912">
    <property type="entry name" value="PDC2_MCP_like"/>
    <property type="match status" value="1"/>
</dbReference>
<dbReference type="GO" id="GO:0004888">
    <property type="term" value="F:transmembrane signaling receptor activity"/>
    <property type="evidence" value="ECO:0007669"/>
    <property type="project" value="InterPro"/>
</dbReference>
<dbReference type="EMBL" id="AP011530">
    <property type="protein sequence ID" value="BAI81792.1"/>
    <property type="molecule type" value="Genomic_DNA"/>
</dbReference>
<dbReference type="PANTHER" id="PTHR32089:SF112">
    <property type="entry name" value="LYSOZYME-LIKE PROTEIN-RELATED"/>
    <property type="match status" value="1"/>
</dbReference>
<dbReference type="InterPro" id="IPR004090">
    <property type="entry name" value="Chemotax_Me-accpt_rcpt"/>
</dbReference>
<feature type="domain" description="HAMP" evidence="8">
    <location>
        <begin position="211"/>
        <end position="263"/>
    </location>
</feature>
<evidence type="ECO:0000256" key="3">
    <source>
        <dbReference type="ARBA" id="ARBA00029447"/>
    </source>
</evidence>
<dbReference type="SMART" id="SM00304">
    <property type="entry name" value="HAMP"/>
    <property type="match status" value="1"/>
</dbReference>
<evidence type="ECO:0000256" key="6">
    <source>
        <dbReference type="SAM" id="Phobius"/>
    </source>
</evidence>
<keyword evidence="6" id="KW-0472">Membrane</keyword>
<evidence type="ECO:0000256" key="4">
    <source>
        <dbReference type="PROSITE-ProRule" id="PRU00284"/>
    </source>
</evidence>
<comment type="similarity">
    <text evidence="3">Belongs to the methyl-accepting chemotaxis (MCP) protein family.</text>
</comment>
<keyword evidence="9" id="KW-0614">Plasmid</keyword>
<keyword evidence="2 4" id="KW-0807">Transducer</keyword>
<dbReference type="PRINTS" id="PR00260">
    <property type="entry name" value="CHEMTRNSDUCR"/>
</dbReference>
<reference evidence="9 10" key="1">
    <citation type="journal article" date="2010" name="DNA Res.">
        <title>Bacterial lifestyle in a deep-sea hydrothermal vent chimney revealed by the genome sequence of the thermophilic bacterium Deferribacter desulfuricans SSM1.</title>
        <authorList>
            <person name="Takaki Y."/>
            <person name="Shimamura S."/>
            <person name="Nakagawa S."/>
            <person name="Fukuhara Y."/>
            <person name="Horikawa H."/>
            <person name="Ankai A."/>
            <person name="Harada T."/>
            <person name="Hosoyama A."/>
            <person name="Oguchi A."/>
            <person name="Fukui S."/>
            <person name="Fujita N."/>
            <person name="Takami H."/>
            <person name="Takai K."/>
        </authorList>
    </citation>
    <scope>NUCLEOTIDE SEQUENCE [LARGE SCALE GENOMIC DNA]</scope>
    <source>
        <strain evidence="10">DSM 14783 / JCM 11476 / NBRC 101012 / SSM1</strain>
        <plasmid evidence="10">Plasmid megaplasmid pDF308</plasmid>
    </source>
</reference>
<dbReference type="AlphaFoldDB" id="D3PF00"/>
<dbReference type="FunFam" id="1.10.287.950:FF:000001">
    <property type="entry name" value="Methyl-accepting chemotaxis sensory transducer"/>
    <property type="match status" value="1"/>
</dbReference>
<keyword evidence="6" id="KW-1133">Transmembrane helix</keyword>
<dbReference type="HOGENOM" id="CLU_000445_107_21_0"/>
<organism evidence="9 10">
    <name type="scientific">Deferribacter desulfuricans (strain DSM 14783 / JCM 11476 / NBRC 101012 / SSM1)</name>
    <dbReference type="NCBI Taxonomy" id="639282"/>
    <lineage>
        <taxon>Bacteria</taxon>
        <taxon>Pseudomonadati</taxon>
        <taxon>Deferribacterota</taxon>
        <taxon>Deferribacteres</taxon>
        <taxon>Deferribacterales</taxon>
        <taxon>Deferribacteraceae</taxon>
        <taxon>Deferribacter</taxon>
    </lineage>
</organism>
<dbReference type="GO" id="GO:0007165">
    <property type="term" value="P:signal transduction"/>
    <property type="evidence" value="ECO:0007669"/>
    <property type="project" value="UniProtKB-KW"/>
</dbReference>
<protein>
    <submittedName>
        <fullName evidence="9">Methyl-accepting chemotaxis protein</fullName>
    </submittedName>
</protein>
<dbReference type="SMART" id="SM00283">
    <property type="entry name" value="MA"/>
    <property type="match status" value="1"/>
</dbReference>
<dbReference type="InterPro" id="IPR033462">
    <property type="entry name" value="Cache_3-Cache_2"/>
</dbReference>
<evidence type="ECO:0000259" key="8">
    <source>
        <dbReference type="PROSITE" id="PS50885"/>
    </source>
</evidence>
<dbReference type="Pfam" id="PF00015">
    <property type="entry name" value="MCPsignal"/>
    <property type="match status" value="1"/>
</dbReference>
<dbReference type="Gene3D" id="1.10.287.950">
    <property type="entry name" value="Methyl-accepting chemotaxis protein"/>
    <property type="match status" value="1"/>
</dbReference>
<evidence type="ECO:0000256" key="1">
    <source>
        <dbReference type="ARBA" id="ARBA00004370"/>
    </source>
</evidence>
<dbReference type="InterPro" id="IPR004089">
    <property type="entry name" value="MCPsignal_dom"/>
</dbReference>
<evidence type="ECO:0000259" key="7">
    <source>
        <dbReference type="PROSITE" id="PS50111"/>
    </source>
</evidence>
<dbReference type="CDD" id="cd11386">
    <property type="entry name" value="MCP_signal"/>
    <property type="match status" value="1"/>
</dbReference>
<dbReference type="CDD" id="cd06225">
    <property type="entry name" value="HAMP"/>
    <property type="match status" value="1"/>
</dbReference>
<dbReference type="KEGG" id="ddf:DEFDS_P172"/>
<feature type="transmembrane region" description="Helical" evidence="6">
    <location>
        <begin position="16"/>
        <end position="36"/>
    </location>
</feature>
<evidence type="ECO:0000313" key="9">
    <source>
        <dbReference type="EMBL" id="BAI81792.1"/>
    </source>
</evidence>
<proteinExistence type="inferred from homology"/>
<dbReference type="Gene3D" id="3.30.450.20">
    <property type="entry name" value="PAS domain"/>
    <property type="match status" value="1"/>
</dbReference>
<dbReference type="Pfam" id="PF00672">
    <property type="entry name" value="HAMP"/>
    <property type="match status" value="1"/>
</dbReference>
<dbReference type="eggNOG" id="COG0840">
    <property type="taxonomic scope" value="Bacteria"/>
</dbReference>
<dbReference type="PROSITE" id="PS50111">
    <property type="entry name" value="CHEMOTAXIS_TRANSDUC_2"/>
    <property type="match status" value="1"/>
</dbReference>
<evidence type="ECO:0000256" key="5">
    <source>
        <dbReference type="SAM" id="Coils"/>
    </source>
</evidence>
<feature type="domain" description="Methyl-accepting transducer" evidence="7">
    <location>
        <begin position="268"/>
        <end position="504"/>
    </location>
</feature>
<keyword evidence="5" id="KW-0175">Coiled coil</keyword>
<gene>
    <name evidence="9" type="ordered locus">DEFDS_P172</name>
</gene>
<feature type="transmembrane region" description="Helical" evidence="6">
    <location>
        <begin position="187"/>
        <end position="209"/>
    </location>
</feature>
<dbReference type="OrthoDB" id="9810264at2"/>
<name>D3PF00_DEFDS</name>
<accession>D3PF00</accession>
<dbReference type="Proteomes" id="UP000001520">
    <property type="component" value="Plasmid megaplasmid pDF308"/>
</dbReference>
<evidence type="ECO:0000256" key="2">
    <source>
        <dbReference type="ARBA" id="ARBA00023224"/>
    </source>
</evidence>
<geneLocation type="plasmid" evidence="9 10">
    <name>megaplasmid pDF308</name>
</geneLocation>
<dbReference type="PANTHER" id="PTHR32089">
    <property type="entry name" value="METHYL-ACCEPTING CHEMOTAXIS PROTEIN MCPB"/>
    <property type="match status" value="1"/>
</dbReference>
<feature type="coiled-coil region" evidence="5">
    <location>
        <begin position="304"/>
        <end position="331"/>
    </location>
</feature>
<dbReference type="GO" id="GO:0006935">
    <property type="term" value="P:chemotaxis"/>
    <property type="evidence" value="ECO:0007669"/>
    <property type="project" value="InterPro"/>
</dbReference>
<evidence type="ECO:0000313" key="10">
    <source>
        <dbReference type="Proteomes" id="UP000001520"/>
    </source>
</evidence>
<keyword evidence="6" id="KW-0812">Transmembrane</keyword>
<dbReference type="SUPFAM" id="SSF58104">
    <property type="entry name" value="Methyl-accepting chemotaxis protein (MCP) signaling domain"/>
    <property type="match status" value="1"/>
</dbReference>
<dbReference type="Pfam" id="PF17201">
    <property type="entry name" value="Cache_3-Cache_2"/>
    <property type="match status" value="1"/>
</dbReference>
<dbReference type="InterPro" id="IPR003660">
    <property type="entry name" value="HAMP_dom"/>
</dbReference>
<sequence length="543" mass="60147">MSFKDSWRDMKISTKVFIYLVIILLMGYTISGYIVVSYTKKNVSKEIANQLTAQVNSFKSILKSIVEDKEEDVITDEESKHVVDYIKNETIEKIKSVIKHTKIGKTGYYYIMDSKGVLIVHPKLEGKSIAKYDFIQEMLHKKTGVIRYPWEGKYKIVSYTYYPEMDWIIAGGSYEDEFIGPTIKATIGTFVITSVITFFILLIILRFVFNYNINKPISELESLFSKIAQGDLTQTLKVKSKNEIGRIIEHVNNMIKQMNKALCEVSHSTKSVTSSSEALSASSNQMSAGAESQAERVSSVEVAVQEMTATITEISQNLEEVNREINLIKESAETGSKVIEETVSGIENLSDNVINSADKIKELGKASEQIGEILQVISDIADQTNLLALNAAIEAARAGEHGRGFAVVADEVRKLAERTAKATGEIDEMIRSIQNEVQSSVVQMDKGAKLAQDGSELVRNLRVSLEKIINGVLTVADKIGAVATAVEQQSATSQEIASNMAEIATISQENASIAQENYNQAEMLKELAIKLQNVVDSFKLLEC</sequence>
<comment type="subcellular location">
    <subcellularLocation>
        <location evidence="1">Membrane</location>
    </subcellularLocation>
</comment>
<keyword evidence="10" id="KW-1185">Reference proteome</keyword>
<dbReference type="GO" id="GO:0016020">
    <property type="term" value="C:membrane"/>
    <property type="evidence" value="ECO:0007669"/>
    <property type="project" value="UniProtKB-SubCell"/>
</dbReference>
<dbReference type="PROSITE" id="PS50885">
    <property type="entry name" value="HAMP"/>
    <property type="match status" value="1"/>
</dbReference>